<dbReference type="HAMAP" id="MF_00097">
    <property type="entry name" value="TMP_synthase"/>
    <property type="match status" value="1"/>
</dbReference>
<keyword evidence="4 9" id="KW-0460">Magnesium</keyword>
<feature type="binding site" evidence="9">
    <location>
        <begin position="190"/>
        <end position="191"/>
    </location>
    <ligand>
        <name>2-[(2R,5Z)-2-carboxy-4-methylthiazol-5(2H)-ylidene]ethyl phosphate</name>
        <dbReference type="ChEBI" id="CHEBI:62899"/>
    </ligand>
</feature>
<dbReference type="InterPro" id="IPR022998">
    <property type="entry name" value="ThiamineP_synth_TenI"/>
</dbReference>
<feature type="binding site" evidence="9">
    <location>
        <position position="141"/>
    </location>
    <ligand>
        <name>4-amino-2-methyl-5-(diphosphooxymethyl)pyrimidine</name>
        <dbReference type="ChEBI" id="CHEBI:57841"/>
    </ligand>
</feature>
<dbReference type="FunFam" id="3.20.20.70:FF:000096">
    <property type="entry name" value="Thiamine-phosphate synthase"/>
    <property type="match status" value="1"/>
</dbReference>
<reference evidence="13 14" key="1">
    <citation type="submission" date="2014-11" db="EMBL/GenBank/DDBJ databases">
        <authorList>
            <person name="Urmite Genomes Urmite Genomes"/>
        </authorList>
    </citation>
    <scope>NUCLEOTIDE SEQUENCE [LARGE SCALE GENOMIC DNA]</scope>
    <source>
        <strain evidence="13 14">Oc5</strain>
    </source>
</reference>
<dbReference type="CDD" id="cd00564">
    <property type="entry name" value="TMP_TenI"/>
    <property type="match status" value="1"/>
</dbReference>
<evidence type="ECO:0000256" key="7">
    <source>
        <dbReference type="ARBA" id="ARBA00047851"/>
    </source>
</evidence>
<evidence type="ECO:0000256" key="6">
    <source>
        <dbReference type="ARBA" id="ARBA00047334"/>
    </source>
</evidence>
<dbReference type="Pfam" id="PF02581">
    <property type="entry name" value="TMP-TENI"/>
    <property type="match status" value="1"/>
</dbReference>
<feature type="binding site" evidence="9">
    <location>
        <begin position="138"/>
        <end position="140"/>
    </location>
    <ligand>
        <name>2-[(2R,5Z)-2-carboxy-4-methylthiazol-5(2H)-ylidene]ethyl phosphate</name>
        <dbReference type="ChEBI" id="CHEBI:62899"/>
    </ligand>
</feature>
<proteinExistence type="inferred from homology"/>
<evidence type="ECO:0000259" key="12">
    <source>
        <dbReference type="Pfam" id="PF02581"/>
    </source>
</evidence>
<dbReference type="GO" id="GO:0004789">
    <property type="term" value="F:thiamine-phosphate diphosphorylase activity"/>
    <property type="evidence" value="ECO:0007669"/>
    <property type="project" value="UniProtKB-UniRule"/>
</dbReference>
<feature type="domain" description="Thiamine phosphate synthase/TenI" evidence="12">
    <location>
        <begin position="11"/>
        <end position="193"/>
    </location>
</feature>
<feature type="binding site" evidence="9">
    <location>
        <position position="74"/>
    </location>
    <ligand>
        <name>4-amino-2-methyl-5-(diphosphooxymethyl)pyrimidine</name>
        <dbReference type="ChEBI" id="CHEBI:57841"/>
    </ligand>
</feature>
<dbReference type="InterPro" id="IPR034291">
    <property type="entry name" value="TMP_synthase"/>
</dbReference>
<evidence type="ECO:0000313" key="14">
    <source>
        <dbReference type="Proteomes" id="UP000040453"/>
    </source>
</evidence>
<dbReference type="PANTHER" id="PTHR20857:SF15">
    <property type="entry name" value="THIAMINE-PHOSPHATE SYNTHASE"/>
    <property type="match status" value="1"/>
</dbReference>
<evidence type="ECO:0000256" key="9">
    <source>
        <dbReference type="HAMAP-Rule" id="MF_00097"/>
    </source>
</evidence>
<dbReference type="EC" id="2.5.1.3" evidence="9"/>
<feature type="binding site" evidence="9">
    <location>
        <begin position="39"/>
        <end position="43"/>
    </location>
    <ligand>
        <name>4-amino-2-methyl-5-(diphosphooxymethyl)pyrimidine</name>
        <dbReference type="ChEBI" id="CHEBI:57841"/>
    </ligand>
</feature>
<evidence type="ECO:0000256" key="2">
    <source>
        <dbReference type="ARBA" id="ARBA00022679"/>
    </source>
</evidence>
<comment type="similarity">
    <text evidence="9 10">Belongs to the thiamine-phosphate synthase family.</text>
</comment>
<dbReference type="NCBIfam" id="TIGR00693">
    <property type="entry name" value="thiE"/>
    <property type="match status" value="1"/>
</dbReference>
<dbReference type="STRING" id="545501.BN997_02191"/>
<feature type="binding site" evidence="9">
    <location>
        <position position="112"/>
    </location>
    <ligand>
        <name>4-amino-2-methyl-5-(diphosphooxymethyl)pyrimidine</name>
        <dbReference type="ChEBI" id="CHEBI:57841"/>
    </ligand>
</feature>
<evidence type="ECO:0000256" key="11">
    <source>
        <dbReference type="RuleBase" id="RU004253"/>
    </source>
</evidence>
<feature type="binding site" evidence="9">
    <location>
        <position position="170"/>
    </location>
    <ligand>
        <name>2-[(2R,5Z)-2-carboxy-4-methylthiazol-5(2H)-ylidene]ethyl phosphate</name>
        <dbReference type="ChEBI" id="CHEBI:62899"/>
    </ligand>
</feature>
<keyword evidence="14" id="KW-1185">Reference proteome</keyword>
<evidence type="ECO:0000256" key="5">
    <source>
        <dbReference type="ARBA" id="ARBA00022977"/>
    </source>
</evidence>
<evidence type="ECO:0000313" key="13">
    <source>
        <dbReference type="EMBL" id="CEI82330.1"/>
    </source>
</evidence>
<dbReference type="UniPathway" id="UPA00060">
    <property type="reaction ID" value="UER00141"/>
</dbReference>
<feature type="binding site" evidence="9">
    <location>
        <position position="94"/>
    </location>
    <ligand>
        <name>Mg(2+)</name>
        <dbReference type="ChEBI" id="CHEBI:18420"/>
    </ligand>
</feature>
<sequence length="206" mass="22858">MIFNRELLRKYFIMGSQNCHRDPNAVLEEALAAGITTFQFREKGTGSLSGEKKLQLGRELRERCRAHDVPFFINDDIELAEELEVDGIHVGQDDMPVKEVRTRFSDKIIGLSISTQEELDRSPLELVDYIGVGPIFTTSTKEDSKQTVGLEWIHTIRAQFPDIPIVAIGGIQTENAHSAIEAGADGVSFITAVTEADDIKEAADKL</sequence>
<dbReference type="Proteomes" id="UP000040453">
    <property type="component" value="Unassembled WGS sequence"/>
</dbReference>
<dbReference type="SUPFAM" id="SSF51391">
    <property type="entry name" value="Thiamin phosphate synthase"/>
    <property type="match status" value="1"/>
</dbReference>
<evidence type="ECO:0000256" key="4">
    <source>
        <dbReference type="ARBA" id="ARBA00022842"/>
    </source>
</evidence>
<name>A0A0A1MAI5_9BACI</name>
<dbReference type="GO" id="GO:0009228">
    <property type="term" value="P:thiamine biosynthetic process"/>
    <property type="evidence" value="ECO:0007669"/>
    <property type="project" value="UniProtKB-KW"/>
</dbReference>
<dbReference type="RefSeq" id="WP_042532074.1">
    <property type="nucleotide sequence ID" value="NZ_CDGG01000001.1"/>
</dbReference>
<dbReference type="GO" id="GO:0000287">
    <property type="term" value="F:magnesium ion binding"/>
    <property type="evidence" value="ECO:0007669"/>
    <property type="project" value="UniProtKB-UniRule"/>
</dbReference>
<comment type="pathway">
    <text evidence="1 9 11">Cofactor biosynthesis; thiamine diphosphate biosynthesis; thiamine phosphate from 4-amino-2-methyl-5-diphosphomethylpyrimidine and 4-methyl-5-(2-phosphoethyl)-thiazole: step 1/1.</text>
</comment>
<dbReference type="GO" id="GO:0005737">
    <property type="term" value="C:cytoplasm"/>
    <property type="evidence" value="ECO:0007669"/>
    <property type="project" value="TreeGrafter"/>
</dbReference>
<keyword evidence="3 9" id="KW-0479">Metal-binding</keyword>
<feature type="binding site" evidence="9">
    <location>
        <position position="75"/>
    </location>
    <ligand>
        <name>Mg(2+)</name>
        <dbReference type="ChEBI" id="CHEBI:18420"/>
    </ligand>
</feature>
<comment type="function">
    <text evidence="9">Condenses 4-methyl-5-(beta-hydroxyethyl)thiazole monophosphate (THZ-P) and 2-methyl-4-amino-5-hydroxymethyl pyrimidine pyrophosphate (HMP-PP) to form thiamine monophosphate (TMP).</text>
</comment>
<keyword evidence="5 9" id="KW-0784">Thiamine biosynthesis</keyword>
<comment type="catalytic activity">
    <reaction evidence="7 9 10">
        <text>2-(2-carboxy-4-methylthiazol-5-yl)ethyl phosphate + 4-amino-2-methyl-5-(diphosphooxymethyl)pyrimidine + 2 H(+) = thiamine phosphate + CO2 + diphosphate</text>
        <dbReference type="Rhea" id="RHEA:47848"/>
        <dbReference type="ChEBI" id="CHEBI:15378"/>
        <dbReference type="ChEBI" id="CHEBI:16526"/>
        <dbReference type="ChEBI" id="CHEBI:33019"/>
        <dbReference type="ChEBI" id="CHEBI:37575"/>
        <dbReference type="ChEBI" id="CHEBI:57841"/>
        <dbReference type="ChEBI" id="CHEBI:62890"/>
        <dbReference type="EC" id="2.5.1.3"/>
    </reaction>
</comment>
<evidence type="ECO:0000256" key="10">
    <source>
        <dbReference type="RuleBase" id="RU003826"/>
    </source>
</evidence>
<keyword evidence="2 9" id="KW-0808">Transferase</keyword>
<comment type="catalytic activity">
    <reaction evidence="8 9 10">
        <text>2-[(2R,5Z)-2-carboxy-4-methylthiazol-5(2H)-ylidene]ethyl phosphate + 4-amino-2-methyl-5-(diphosphooxymethyl)pyrimidine + 2 H(+) = thiamine phosphate + CO2 + diphosphate</text>
        <dbReference type="Rhea" id="RHEA:47844"/>
        <dbReference type="ChEBI" id="CHEBI:15378"/>
        <dbReference type="ChEBI" id="CHEBI:16526"/>
        <dbReference type="ChEBI" id="CHEBI:33019"/>
        <dbReference type="ChEBI" id="CHEBI:37575"/>
        <dbReference type="ChEBI" id="CHEBI:57841"/>
        <dbReference type="ChEBI" id="CHEBI:62899"/>
        <dbReference type="EC" id="2.5.1.3"/>
    </reaction>
</comment>
<dbReference type="PANTHER" id="PTHR20857">
    <property type="entry name" value="THIAMINE-PHOSPHATE PYROPHOSPHORYLASE"/>
    <property type="match status" value="1"/>
</dbReference>
<dbReference type="InterPro" id="IPR036206">
    <property type="entry name" value="ThiamineP_synth_sf"/>
</dbReference>
<dbReference type="GO" id="GO:0009229">
    <property type="term" value="P:thiamine diphosphate biosynthetic process"/>
    <property type="evidence" value="ECO:0007669"/>
    <property type="project" value="UniProtKB-UniRule"/>
</dbReference>
<gene>
    <name evidence="9 13" type="primary">thiE</name>
    <name evidence="13" type="ORF">BN997_02191</name>
</gene>
<accession>A0A0A1MAI5</accession>
<evidence type="ECO:0000256" key="3">
    <source>
        <dbReference type="ARBA" id="ARBA00022723"/>
    </source>
</evidence>
<dbReference type="EMBL" id="CDGG01000001">
    <property type="protein sequence ID" value="CEI82330.1"/>
    <property type="molecule type" value="Genomic_DNA"/>
</dbReference>
<evidence type="ECO:0000256" key="1">
    <source>
        <dbReference type="ARBA" id="ARBA00005165"/>
    </source>
</evidence>
<dbReference type="AlphaFoldDB" id="A0A0A1MAI5"/>
<evidence type="ECO:0000256" key="8">
    <source>
        <dbReference type="ARBA" id="ARBA00047883"/>
    </source>
</evidence>
<comment type="cofactor">
    <cofactor evidence="9">
        <name>Mg(2+)</name>
        <dbReference type="ChEBI" id="CHEBI:18420"/>
    </cofactor>
    <text evidence="9">Binds 1 Mg(2+) ion per subunit.</text>
</comment>
<dbReference type="Gene3D" id="3.20.20.70">
    <property type="entry name" value="Aldolase class I"/>
    <property type="match status" value="1"/>
</dbReference>
<dbReference type="InterPro" id="IPR013785">
    <property type="entry name" value="Aldolase_TIM"/>
</dbReference>
<dbReference type="OrthoDB" id="9812206at2"/>
<comment type="catalytic activity">
    <reaction evidence="6 9 10">
        <text>4-methyl-5-(2-phosphooxyethyl)-thiazole + 4-amino-2-methyl-5-(diphosphooxymethyl)pyrimidine + H(+) = thiamine phosphate + diphosphate</text>
        <dbReference type="Rhea" id="RHEA:22328"/>
        <dbReference type="ChEBI" id="CHEBI:15378"/>
        <dbReference type="ChEBI" id="CHEBI:33019"/>
        <dbReference type="ChEBI" id="CHEBI:37575"/>
        <dbReference type="ChEBI" id="CHEBI:57841"/>
        <dbReference type="ChEBI" id="CHEBI:58296"/>
        <dbReference type="EC" id="2.5.1.3"/>
    </reaction>
</comment>
<organism evidence="13 14">
    <name type="scientific">Oceanobacillus oncorhynchi</name>
    <dbReference type="NCBI Taxonomy" id="545501"/>
    <lineage>
        <taxon>Bacteria</taxon>
        <taxon>Bacillati</taxon>
        <taxon>Bacillota</taxon>
        <taxon>Bacilli</taxon>
        <taxon>Bacillales</taxon>
        <taxon>Bacillaceae</taxon>
        <taxon>Oceanobacillus</taxon>
    </lineage>
</organism>
<protein>
    <recommendedName>
        <fullName evidence="9">Thiamine-phosphate synthase</fullName>
        <shortName evidence="9">TP synthase</shortName>
        <shortName evidence="9">TPS</shortName>
        <ecNumber evidence="9">2.5.1.3</ecNumber>
    </recommendedName>
    <alternativeName>
        <fullName evidence="9">Thiamine-phosphate pyrophosphorylase</fullName>
        <shortName evidence="9">TMP pyrophosphorylase</shortName>
        <shortName evidence="9">TMP-PPase</shortName>
    </alternativeName>
</protein>